<dbReference type="Proteomes" id="UP000070544">
    <property type="component" value="Unassembled WGS sequence"/>
</dbReference>
<name>A0A139AS80_GONPJ</name>
<organism evidence="1 2">
    <name type="scientific">Gonapodya prolifera (strain JEL478)</name>
    <name type="common">Monoblepharis prolifera</name>
    <dbReference type="NCBI Taxonomy" id="1344416"/>
    <lineage>
        <taxon>Eukaryota</taxon>
        <taxon>Fungi</taxon>
        <taxon>Fungi incertae sedis</taxon>
        <taxon>Chytridiomycota</taxon>
        <taxon>Chytridiomycota incertae sedis</taxon>
        <taxon>Monoblepharidomycetes</taxon>
        <taxon>Monoblepharidales</taxon>
        <taxon>Gonapodyaceae</taxon>
        <taxon>Gonapodya</taxon>
    </lineage>
</organism>
<gene>
    <name evidence="1" type="ORF">M427DRAFT_452156</name>
</gene>
<dbReference type="EMBL" id="KQ965738">
    <property type="protein sequence ID" value="KXS19514.1"/>
    <property type="molecule type" value="Genomic_DNA"/>
</dbReference>
<accession>A0A139AS80</accession>
<sequence length="530" mass="56917">MNASEDALGIFTACLGGLHDPIESPDLLNQLQNLRNYAIGSNEEARTALWRRLGPLAGIGTISRIATDPAVYGAFSAASTSWKFGLGESHLTNALEVGDFPARLRDGWKGMLSTTTGMPPSQWIRLFLHSCLAELHPPSSTAPSLSAPQILQHVVILLGCAMNLCDARSRPVYPSVETLAYIRDVGSVVGSLREVMGNDRVAVRCAEAIVHAVKSPATAQGGAVPHSALKQTSVARQNAWLDSIRQADGEGVSTLVSRLTSIWEHIMPCEPVKYGYGLGVTFRDLSPYRYRCITALLDDIPRLSFPTDIETKAAEEIVLGVGYLTSTHSTAPDAASWLRVSCSEDTLARMTPLRSYLANPPKIKIPPANVAQYIKRRCLRRFYAGVITPGVVEFMEETVSLTLDAHGRISGSASPPDTSLLQAVLALNPPRLRALLTLRRLLHFAHAALLTHEPDASIGEIVKVSGLLECAADKMAQAYGDGVPGSGAGARAHGAEWAVRGAAQGAEEWCARFTWLMGEALEPFVKKGGV</sequence>
<reference evidence="1 2" key="1">
    <citation type="journal article" date="2015" name="Genome Biol. Evol.">
        <title>Phylogenomic analyses indicate that early fungi evolved digesting cell walls of algal ancestors of land plants.</title>
        <authorList>
            <person name="Chang Y."/>
            <person name="Wang S."/>
            <person name="Sekimoto S."/>
            <person name="Aerts A.L."/>
            <person name="Choi C."/>
            <person name="Clum A."/>
            <person name="LaButti K.M."/>
            <person name="Lindquist E.A."/>
            <person name="Yee Ngan C."/>
            <person name="Ohm R.A."/>
            <person name="Salamov A.A."/>
            <person name="Grigoriev I.V."/>
            <person name="Spatafora J.W."/>
            <person name="Berbee M.L."/>
        </authorList>
    </citation>
    <scope>NUCLEOTIDE SEQUENCE [LARGE SCALE GENOMIC DNA]</scope>
    <source>
        <strain evidence="1 2">JEL478</strain>
    </source>
</reference>
<evidence type="ECO:0000313" key="2">
    <source>
        <dbReference type="Proteomes" id="UP000070544"/>
    </source>
</evidence>
<dbReference type="AlphaFoldDB" id="A0A139AS80"/>
<evidence type="ECO:0000313" key="1">
    <source>
        <dbReference type="EMBL" id="KXS19514.1"/>
    </source>
</evidence>
<proteinExistence type="predicted"/>
<protein>
    <submittedName>
        <fullName evidence="1">Uncharacterized protein</fullName>
    </submittedName>
</protein>
<keyword evidence="2" id="KW-1185">Reference proteome</keyword>